<dbReference type="AlphaFoldDB" id="A0AAE0WDA0"/>
<keyword evidence="2" id="KW-1185">Reference proteome</keyword>
<reference evidence="1" key="3">
    <citation type="submission" date="2023-05" db="EMBL/GenBank/DDBJ databases">
        <authorList>
            <person name="Smith C.H."/>
        </authorList>
    </citation>
    <scope>NUCLEOTIDE SEQUENCE</scope>
    <source>
        <strain evidence="1">CHS0354</strain>
        <tissue evidence="1">Mantle</tissue>
    </source>
</reference>
<gene>
    <name evidence="1" type="ORF">CHS0354_038010</name>
</gene>
<organism evidence="1 2">
    <name type="scientific">Potamilus streckersoni</name>
    <dbReference type="NCBI Taxonomy" id="2493646"/>
    <lineage>
        <taxon>Eukaryota</taxon>
        <taxon>Metazoa</taxon>
        <taxon>Spiralia</taxon>
        <taxon>Lophotrochozoa</taxon>
        <taxon>Mollusca</taxon>
        <taxon>Bivalvia</taxon>
        <taxon>Autobranchia</taxon>
        <taxon>Heteroconchia</taxon>
        <taxon>Palaeoheterodonta</taxon>
        <taxon>Unionida</taxon>
        <taxon>Unionoidea</taxon>
        <taxon>Unionidae</taxon>
        <taxon>Ambleminae</taxon>
        <taxon>Lampsilini</taxon>
        <taxon>Potamilus</taxon>
    </lineage>
</organism>
<proteinExistence type="predicted"/>
<dbReference type="EMBL" id="JAEAOA010002219">
    <property type="protein sequence ID" value="KAK3609302.1"/>
    <property type="molecule type" value="Genomic_DNA"/>
</dbReference>
<reference evidence="1" key="1">
    <citation type="journal article" date="2021" name="Genome Biol. Evol.">
        <title>A High-Quality Reference Genome for a Parasitic Bivalve with Doubly Uniparental Inheritance (Bivalvia: Unionida).</title>
        <authorList>
            <person name="Smith C.H."/>
        </authorList>
    </citation>
    <scope>NUCLEOTIDE SEQUENCE</scope>
    <source>
        <strain evidence="1">CHS0354</strain>
    </source>
</reference>
<dbReference type="Proteomes" id="UP001195483">
    <property type="component" value="Unassembled WGS sequence"/>
</dbReference>
<evidence type="ECO:0000313" key="1">
    <source>
        <dbReference type="EMBL" id="KAK3609302.1"/>
    </source>
</evidence>
<evidence type="ECO:0000313" key="2">
    <source>
        <dbReference type="Proteomes" id="UP001195483"/>
    </source>
</evidence>
<comment type="caution">
    <text evidence="1">The sequence shown here is derived from an EMBL/GenBank/DDBJ whole genome shotgun (WGS) entry which is preliminary data.</text>
</comment>
<sequence length="58" mass="6822">MEETAMTRLRFLGPDSIRESCYSFCQSASKTHQRTPHPHPAIAKGYFRYKHSERYTQS</sequence>
<protein>
    <submittedName>
        <fullName evidence="1">Uncharacterized protein</fullName>
    </submittedName>
</protein>
<reference evidence="1" key="2">
    <citation type="journal article" date="2021" name="Genome Biol. Evol.">
        <title>Developing a high-quality reference genome for a parasitic bivalve with doubly uniparental inheritance (Bivalvia: Unionida).</title>
        <authorList>
            <person name="Smith C.H."/>
        </authorList>
    </citation>
    <scope>NUCLEOTIDE SEQUENCE</scope>
    <source>
        <strain evidence="1">CHS0354</strain>
        <tissue evidence="1">Mantle</tissue>
    </source>
</reference>
<name>A0AAE0WDA0_9BIVA</name>
<accession>A0AAE0WDA0</accession>